<dbReference type="GO" id="GO:0007165">
    <property type="term" value="P:signal transduction"/>
    <property type="evidence" value="ECO:0007669"/>
    <property type="project" value="InterPro"/>
</dbReference>
<sequence length="195" mass="21424">MAIYSPLRSRRLAARQTEATQRLITFKLEGETFAIPLDRVHKAITLDAAGERLGHRLYGDPQGTGVSLIAYQGRELVVIDVGHQIFGKAQQILPIDRPKQATAVAPTSMAEVKYLLILQPAPERLIGLPIDSPPSIQSIQISAFQPLPAIYLQYRNIHCVSAMSLELADRPSIFLLDVTALGQPPESIPQESPKN</sequence>
<dbReference type="AlphaFoldDB" id="A0A2T1GL84"/>
<evidence type="ECO:0000313" key="3">
    <source>
        <dbReference type="Proteomes" id="UP000238937"/>
    </source>
</evidence>
<dbReference type="RefSeq" id="WP_106300591.1">
    <property type="nucleotide sequence ID" value="NZ_PVWO01000029.1"/>
</dbReference>
<keyword evidence="3" id="KW-1185">Reference proteome</keyword>
<gene>
    <name evidence="2" type="ORF">C7B77_04100</name>
</gene>
<evidence type="ECO:0000313" key="2">
    <source>
        <dbReference type="EMBL" id="PSB58616.1"/>
    </source>
</evidence>
<name>A0A2T1GL84_9CYAN</name>
<dbReference type="GO" id="GO:0006935">
    <property type="term" value="P:chemotaxis"/>
    <property type="evidence" value="ECO:0007669"/>
    <property type="project" value="InterPro"/>
</dbReference>
<proteinExistence type="predicted"/>
<evidence type="ECO:0000259" key="1">
    <source>
        <dbReference type="PROSITE" id="PS50851"/>
    </source>
</evidence>
<dbReference type="PROSITE" id="PS50851">
    <property type="entry name" value="CHEW"/>
    <property type="match status" value="1"/>
</dbReference>
<accession>A0A2T1GL84</accession>
<dbReference type="Proteomes" id="UP000238937">
    <property type="component" value="Unassembled WGS sequence"/>
</dbReference>
<dbReference type="SUPFAM" id="SSF50341">
    <property type="entry name" value="CheW-like"/>
    <property type="match status" value="1"/>
</dbReference>
<dbReference type="InterPro" id="IPR036061">
    <property type="entry name" value="CheW-like_dom_sf"/>
</dbReference>
<organism evidence="2 3">
    <name type="scientific">Chamaesiphon polymorphus CCALA 037</name>
    <dbReference type="NCBI Taxonomy" id="2107692"/>
    <lineage>
        <taxon>Bacteria</taxon>
        <taxon>Bacillati</taxon>
        <taxon>Cyanobacteriota</taxon>
        <taxon>Cyanophyceae</taxon>
        <taxon>Gomontiellales</taxon>
        <taxon>Chamaesiphonaceae</taxon>
        <taxon>Chamaesiphon</taxon>
    </lineage>
</organism>
<dbReference type="Pfam" id="PF01584">
    <property type="entry name" value="CheW"/>
    <property type="match status" value="1"/>
</dbReference>
<feature type="domain" description="CheW-like" evidence="1">
    <location>
        <begin position="20"/>
        <end position="187"/>
    </location>
</feature>
<dbReference type="EMBL" id="PVWO01000029">
    <property type="protein sequence ID" value="PSB58616.1"/>
    <property type="molecule type" value="Genomic_DNA"/>
</dbReference>
<protein>
    <submittedName>
        <fullName evidence="2">Chemotaxis protein CheW</fullName>
    </submittedName>
</protein>
<reference evidence="2 3" key="1">
    <citation type="submission" date="2018-03" db="EMBL/GenBank/DDBJ databases">
        <title>The ancient ancestry and fast evolution of plastids.</title>
        <authorList>
            <person name="Moore K.R."/>
            <person name="Magnabosco C."/>
            <person name="Momper L."/>
            <person name="Gold D.A."/>
            <person name="Bosak T."/>
            <person name="Fournier G.P."/>
        </authorList>
    </citation>
    <scope>NUCLEOTIDE SEQUENCE [LARGE SCALE GENOMIC DNA]</scope>
    <source>
        <strain evidence="2 3">CCALA 037</strain>
    </source>
</reference>
<dbReference type="InterPro" id="IPR002545">
    <property type="entry name" value="CheW-lke_dom"/>
</dbReference>
<dbReference type="OrthoDB" id="571837at2"/>
<comment type="caution">
    <text evidence="2">The sequence shown here is derived from an EMBL/GenBank/DDBJ whole genome shotgun (WGS) entry which is preliminary data.</text>
</comment>